<protein>
    <submittedName>
        <fullName evidence="1">Uncharacterized protein</fullName>
    </submittedName>
</protein>
<organism evidence="1 2">
    <name type="scientific">Glossina palpalis gambiensis</name>
    <dbReference type="NCBI Taxonomy" id="67801"/>
    <lineage>
        <taxon>Eukaryota</taxon>
        <taxon>Metazoa</taxon>
        <taxon>Ecdysozoa</taxon>
        <taxon>Arthropoda</taxon>
        <taxon>Hexapoda</taxon>
        <taxon>Insecta</taxon>
        <taxon>Pterygota</taxon>
        <taxon>Neoptera</taxon>
        <taxon>Endopterygota</taxon>
        <taxon>Diptera</taxon>
        <taxon>Brachycera</taxon>
        <taxon>Muscomorpha</taxon>
        <taxon>Hippoboscoidea</taxon>
        <taxon>Glossinidae</taxon>
        <taxon>Glossina</taxon>
    </lineage>
</organism>
<dbReference type="EMBL" id="JXJN01012690">
    <property type="status" value="NOT_ANNOTATED_CDS"/>
    <property type="molecule type" value="Genomic_DNA"/>
</dbReference>
<keyword evidence="2" id="KW-1185">Reference proteome</keyword>
<proteinExistence type="predicted"/>
<evidence type="ECO:0000313" key="1">
    <source>
        <dbReference type="EnsemblMetazoa" id="GPPI026876-PA"/>
    </source>
</evidence>
<sequence length="121" mass="13656">MYAKNVKLVLYFRMLYTSTDIGSLHSRNNPKSSKVHVDANNSQEDLGRSYIHWISAKKSTSRIGSIQHEQRSVEKTANVSLVGLLDYMKAKTTTAHKIRKAAYHKSSEICLGKRIESSLSN</sequence>
<dbReference type="EMBL" id="JXJN01012689">
    <property type="status" value="NOT_ANNOTATED_CDS"/>
    <property type="molecule type" value="Genomic_DNA"/>
</dbReference>
<evidence type="ECO:0000313" key="2">
    <source>
        <dbReference type="Proteomes" id="UP000092460"/>
    </source>
</evidence>
<name>A0A1B0BDU4_9MUSC</name>
<reference evidence="1" key="2">
    <citation type="submission" date="2020-05" db="UniProtKB">
        <authorList>
            <consortium name="EnsemblMetazoa"/>
        </authorList>
    </citation>
    <scope>IDENTIFICATION</scope>
    <source>
        <strain evidence="1">IAEA</strain>
    </source>
</reference>
<dbReference type="VEuPathDB" id="VectorBase:GPPI026876"/>
<dbReference type="Proteomes" id="UP000092460">
    <property type="component" value="Unassembled WGS sequence"/>
</dbReference>
<reference evidence="2" key="1">
    <citation type="submission" date="2015-01" db="EMBL/GenBank/DDBJ databases">
        <authorList>
            <person name="Aksoy S."/>
            <person name="Warren W."/>
            <person name="Wilson R.K."/>
        </authorList>
    </citation>
    <scope>NUCLEOTIDE SEQUENCE [LARGE SCALE GENOMIC DNA]</scope>
    <source>
        <strain evidence="2">IAEA</strain>
    </source>
</reference>
<dbReference type="EnsemblMetazoa" id="GPPI026876-RA">
    <property type="protein sequence ID" value="GPPI026876-PA"/>
    <property type="gene ID" value="GPPI026876"/>
</dbReference>
<dbReference type="AlphaFoldDB" id="A0A1B0BDU4"/>
<accession>A0A1B0BDU4</accession>